<dbReference type="PROSITE" id="PS50007">
    <property type="entry name" value="PIPLC_X_DOMAIN"/>
    <property type="match status" value="1"/>
</dbReference>
<feature type="chain" id="PRO_5008276291" evidence="1">
    <location>
        <begin position="27"/>
        <end position="360"/>
    </location>
</feature>
<dbReference type="PANTHER" id="PTHR13593">
    <property type="match status" value="1"/>
</dbReference>
<evidence type="ECO:0000313" key="3">
    <source>
        <dbReference type="Proteomes" id="UP000078512"/>
    </source>
</evidence>
<dbReference type="Gene3D" id="3.20.20.190">
    <property type="entry name" value="Phosphatidylinositol (PI) phosphodiesterase"/>
    <property type="match status" value="1"/>
</dbReference>
<dbReference type="PANTHER" id="PTHR13593:SF140">
    <property type="entry name" value="PLC-LIKE PHOSPHODIESTERASE"/>
    <property type="match status" value="1"/>
</dbReference>
<evidence type="ECO:0000256" key="1">
    <source>
        <dbReference type="SAM" id="SignalP"/>
    </source>
</evidence>
<evidence type="ECO:0000313" key="2">
    <source>
        <dbReference type="EMBL" id="OAQ28436.1"/>
    </source>
</evidence>
<dbReference type="GO" id="GO:0008081">
    <property type="term" value="F:phosphoric diester hydrolase activity"/>
    <property type="evidence" value="ECO:0007669"/>
    <property type="project" value="InterPro"/>
</dbReference>
<gene>
    <name evidence="2" type="ORF">K457DRAFT_126494</name>
</gene>
<dbReference type="STRING" id="1314771.A0A197JVH1"/>
<dbReference type="SUPFAM" id="SSF51695">
    <property type="entry name" value="PLC-like phosphodiesterases"/>
    <property type="match status" value="1"/>
</dbReference>
<organism evidence="2 3">
    <name type="scientific">Linnemannia elongata AG-77</name>
    <dbReference type="NCBI Taxonomy" id="1314771"/>
    <lineage>
        <taxon>Eukaryota</taxon>
        <taxon>Fungi</taxon>
        <taxon>Fungi incertae sedis</taxon>
        <taxon>Mucoromycota</taxon>
        <taxon>Mortierellomycotina</taxon>
        <taxon>Mortierellomycetes</taxon>
        <taxon>Mortierellales</taxon>
        <taxon>Mortierellaceae</taxon>
        <taxon>Linnemannia</taxon>
    </lineage>
</organism>
<reference evidence="2 3" key="1">
    <citation type="submission" date="2016-05" db="EMBL/GenBank/DDBJ databases">
        <title>Genome sequencing reveals origins of a unique bacterial endosymbiosis in the earliest lineages of terrestrial Fungi.</title>
        <authorList>
            <consortium name="DOE Joint Genome Institute"/>
            <person name="Uehling J."/>
            <person name="Gryganskyi A."/>
            <person name="Hameed K."/>
            <person name="Tschaplinski T."/>
            <person name="Misztal P."/>
            <person name="Wu S."/>
            <person name="Desiro A."/>
            <person name="Vande Pol N."/>
            <person name="Du Z.-Y."/>
            <person name="Zienkiewicz A."/>
            <person name="Zienkiewicz K."/>
            <person name="Morin E."/>
            <person name="Tisserant E."/>
            <person name="Splivallo R."/>
            <person name="Hainaut M."/>
            <person name="Henrissat B."/>
            <person name="Ohm R."/>
            <person name="Kuo A."/>
            <person name="Yan J."/>
            <person name="Lipzen A."/>
            <person name="Nolan M."/>
            <person name="Labutti K."/>
            <person name="Barry K."/>
            <person name="Goldstein A."/>
            <person name="Labbe J."/>
            <person name="Schadt C."/>
            <person name="Tuskan G."/>
            <person name="Grigoriev I."/>
            <person name="Martin F."/>
            <person name="Vilgalys R."/>
            <person name="Bonito G."/>
        </authorList>
    </citation>
    <scope>NUCLEOTIDE SEQUENCE [LARGE SCALE GENOMIC DNA]</scope>
    <source>
        <strain evidence="2 3">AG-77</strain>
    </source>
</reference>
<dbReference type="InterPro" id="IPR017946">
    <property type="entry name" value="PLC-like_Pdiesterase_TIM-brl"/>
</dbReference>
<sequence>MVRSSLLLTVGTLLALSSSWVQQADAQQQCNGYAELCSRTYDKVSYPTAHNAYAFNPPNGLATNQINDIPTQLKDGIRAFMLDAYAAPSGSPNEIELCHTMCTLLDGGPLSNTLAQIKTFMDANPNEVITILWENAANLKPAQFQAVYSAAGLSPYLHTQAKGTAAWPTLAQMISSKKRLVNFIDSGADATVPWLMSEYDFVFETPYNIPKGTAYPCTIDRPKDQRKQMYVLNHFISGILKLQGNTVSLPQPEAADQTNGPDLISHVNSCQTTFKQIPSFVAVDFYQKGSLIETVATINKVKWNGIVATGAGSGTNGTANGGTGKGVSNNSNGATGSLLNGKSVVAGFLATTAGAIALLL</sequence>
<feature type="signal peptide" evidence="1">
    <location>
        <begin position="1"/>
        <end position="26"/>
    </location>
</feature>
<name>A0A197JVH1_9FUNG</name>
<protein>
    <submittedName>
        <fullName evidence="2">PLC-like phosphodiesterase</fullName>
    </submittedName>
</protein>
<dbReference type="Pfam" id="PF26146">
    <property type="entry name" value="PI-PLC_X"/>
    <property type="match status" value="1"/>
</dbReference>
<dbReference type="GO" id="GO:0006629">
    <property type="term" value="P:lipid metabolic process"/>
    <property type="evidence" value="ECO:0007669"/>
    <property type="project" value="InterPro"/>
</dbReference>
<dbReference type="Proteomes" id="UP000078512">
    <property type="component" value="Unassembled WGS sequence"/>
</dbReference>
<keyword evidence="1" id="KW-0732">Signal</keyword>
<dbReference type="OrthoDB" id="7984201at2759"/>
<dbReference type="InterPro" id="IPR051057">
    <property type="entry name" value="PI-PLC_domain"/>
</dbReference>
<dbReference type="EMBL" id="KV442048">
    <property type="protein sequence ID" value="OAQ28436.1"/>
    <property type="molecule type" value="Genomic_DNA"/>
</dbReference>
<proteinExistence type="predicted"/>
<dbReference type="AlphaFoldDB" id="A0A197JVH1"/>
<accession>A0A197JVH1</accession>
<keyword evidence="3" id="KW-1185">Reference proteome</keyword>